<gene>
    <name evidence="5" type="ORF">A7K69_18490</name>
</gene>
<dbReference type="OrthoDB" id="9791143at2"/>
<keyword evidence="1" id="KW-0805">Transcription regulation</keyword>
<dbReference type="AlphaFoldDB" id="A0A1B7KUE5"/>
<dbReference type="GO" id="GO:0003677">
    <property type="term" value="F:DNA binding"/>
    <property type="evidence" value="ECO:0007669"/>
    <property type="project" value="UniProtKB-KW"/>
</dbReference>
<evidence type="ECO:0000259" key="4">
    <source>
        <dbReference type="PROSITE" id="PS51118"/>
    </source>
</evidence>
<dbReference type="Pfam" id="PF01638">
    <property type="entry name" value="HxlR"/>
    <property type="match status" value="1"/>
</dbReference>
<dbReference type="Gene3D" id="1.10.10.10">
    <property type="entry name" value="Winged helix-like DNA-binding domain superfamily/Winged helix DNA-binding domain"/>
    <property type="match status" value="1"/>
</dbReference>
<dbReference type="InterPro" id="IPR036388">
    <property type="entry name" value="WH-like_DNA-bd_sf"/>
</dbReference>
<reference evidence="6" key="1">
    <citation type="submission" date="2016-05" db="EMBL/GenBank/DDBJ databases">
        <authorList>
            <person name="Wang W."/>
            <person name="Zhu L."/>
        </authorList>
    </citation>
    <scope>NUCLEOTIDE SEQUENCE [LARGE SCALE GENOMIC DNA]</scope>
    <source>
        <strain evidence="6">W-2</strain>
    </source>
</reference>
<dbReference type="CDD" id="cd00090">
    <property type="entry name" value="HTH_ARSR"/>
    <property type="match status" value="1"/>
</dbReference>
<dbReference type="SUPFAM" id="SSF46785">
    <property type="entry name" value="Winged helix' DNA-binding domain"/>
    <property type="match status" value="1"/>
</dbReference>
<sequence length="149" mass="17248">MKERYDLPCNIAQSLNIIGDRWTLLIIHEILLGHTTFNEIRKALKGISSNLLSDRLKYLEETGLVTSTLYSEHPPRYKYMLTKSGKDLEMVFNALILWGRKHLKKCYKKLVHKSCGHEVEISYYCPQCKTNVEDLAVVEVHSEAIPEKL</sequence>
<evidence type="ECO:0000313" key="5">
    <source>
        <dbReference type="EMBL" id="OAT73653.1"/>
    </source>
</evidence>
<protein>
    <submittedName>
        <fullName evidence="5">Transcriptional regulator</fullName>
    </submittedName>
</protein>
<feature type="domain" description="HTH hxlR-type" evidence="4">
    <location>
        <begin position="9"/>
        <end position="107"/>
    </location>
</feature>
<evidence type="ECO:0000256" key="3">
    <source>
        <dbReference type="ARBA" id="ARBA00023163"/>
    </source>
</evidence>
<dbReference type="InterPro" id="IPR011991">
    <property type="entry name" value="ArsR-like_HTH"/>
</dbReference>
<accession>A0A1B7KUE5</accession>
<evidence type="ECO:0000256" key="1">
    <source>
        <dbReference type="ARBA" id="ARBA00023015"/>
    </source>
</evidence>
<keyword evidence="2" id="KW-0238">DNA-binding</keyword>
<dbReference type="Proteomes" id="UP000078290">
    <property type="component" value="Unassembled WGS sequence"/>
</dbReference>
<evidence type="ECO:0000256" key="2">
    <source>
        <dbReference type="ARBA" id="ARBA00023125"/>
    </source>
</evidence>
<organism evidence="5 6">
    <name type="scientific">Parageobacillus thermoglucosidasius</name>
    <name type="common">Geobacillus thermoglucosidasius</name>
    <dbReference type="NCBI Taxonomy" id="1426"/>
    <lineage>
        <taxon>Bacteria</taxon>
        <taxon>Bacillati</taxon>
        <taxon>Bacillota</taxon>
        <taxon>Bacilli</taxon>
        <taxon>Bacillales</taxon>
        <taxon>Anoxybacillaceae</taxon>
        <taxon>Parageobacillus</taxon>
    </lineage>
</organism>
<name>A0A1B7KUE5_PARTM</name>
<dbReference type="InterPro" id="IPR002577">
    <property type="entry name" value="HTH_HxlR"/>
</dbReference>
<comment type="caution">
    <text evidence="5">The sequence shown here is derived from an EMBL/GenBank/DDBJ whole genome shotgun (WGS) entry which is preliminary data.</text>
</comment>
<evidence type="ECO:0000313" key="6">
    <source>
        <dbReference type="Proteomes" id="UP000078290"/>
    </source>
</evidence>
<dbReference type="PANTHER" id="PTHR33204">
    <property type="entry name" value="TRANSCRIPTIONAL REGULATOR, MARR FAMILY"/>
    <property type="match status" value="1"/>
</dbReference>
<dbReference type="PROSITE" id="PS51118">
    <property type="entry name" value="HTH_HXLR"/>
    <property type="match status" value="1"/>
</dbReference>
<dbReference type="RefSeq" id="WP_064550766.1">
    <property type="nucleotide sequence ID" value="NZ_LXMA01000011.1"/>
</dbReference>
<dbReference type="InterPro" id="IPR036390">
    <property type="entry name" value="WH_DNA-bd_sf"/>
</dbReference>
<dbReference type="EMBL" id="LXMA01000011">
    <property type="protein sequence ID" value="OAT73653.1"/>
    <property type="molecule type" value="Genomic_DNA"/>
</dbReference>
<proteinExistence type="predicted"/>
<keyword evidence="3" id="KW-0804">Transcription</keyword>
<dbReference type="PANTHER" id="PTHR33204:SF18">
    <property type="entry name" value="TRANSCRIPTIONAL REGULATORY PROTEIN"/>
    <property type="match status" value="1"/>
</dbReference>